<dbReference type="EMBL" id="NNAY01000518">
    <property type="protein sequence ID" value="OXU27897.1"/>
    <property type="molecule type" value="Genomic_DNA"/>
</dbReference>
<sequence length="86" mass="9879">MYHYGQFERFLTYFYSLLRKCSFPPSKHSICLVNSISQKSVMVNGVYTSSGAMSNRREVAMGYTQLAVRMEPSDEMDVDDTTELMT</sequence>
<proteinExistence type="predicted"/>
<organism evidence="1 2">
    <name type="scientific">Trichomalopsis sarcophagae</name>
    <dbReference type="NCBI Taxonomy" id="543379"/>
    <lineage>
        <taxon>Eukaryota</taxon>
        <taxon>Metazoa</taxon>
        <taxon>Ecdysozoa</taxon>
        <taxon>Arthropoda</taxon>
        <taxon>Hexapoda</taxon>
        <taxon>Insecta</taxon>
        <taxon>Pterygota</taxon>
        <taxon>Neoptera</taxon>
        <taxon>Endopterygota</taxon>
        <taxon>Hymenoptera</taxon>
        <taxon>Apocrita</taxon>
        <taxon>Proctotrupomorpha</taxon>
        <taxon>Chalcidoidea</taxon>
        <taxon>Pteromalidae</taxon>
        <taxon>Pteromalinae</taxon>
        <taxon>Trichomalopsis</taxon>
    </lineage>
</organism>
<comment type="caution">
    <text evidence="1">The sequence shown here is derived from an EMBL/GenBank/DDBJ whole genome shotgun (WGS) entry which is preliminary data.</text>
</comment>
<accession>A0A232FC39</accession>
<dbReference type="AlphaFoldDB" id="A0A232FC39"/>
<evidence type="ECO:0000313" key="1">
    <source>
        <dbReference type="EMBL" id="OXU27897.1"/>
    </source>
</evidence>
<evidence type="ECO:0000313" key="2">
    <source>
        <dbReference type="Proteomes" id="UP000215335"/>
    </source>
</evidence>
<name>A0A232FC39_9HYME</name>
<protein>
    <submittedName>
        <fullName evidence="1">Uncharacterized protein</fullName>
    </submittedName>
</protein>
<gene>
    <name evidence="1" type="ORF">TSAR_015549</name>
</gene>
<keyword evidence="2" id="KW-1185">Reference proteome</keyword>
<reference evidence="1 2" key="1">
    <citation type="journal article" date="2017" name="Curr. Biol.">
        <title>The Evolution of Venom by Co-option of Single-Copy Genes.</title>
        <authorList>
            <person name="Martinson E.O."/>
            <person name="Mrinalini"/>
            <person name="Kelkar Y.D."/>
            <person name="Chang C.H."/>
            <person name="Werren J.H."/>
        </authorList>
    </citation>
    <scope>NUCLEOTIDE SEQUENCE [LARGE SCALE GENOMIC DNA]</scope>
    <source>
        <strain evidence="1 2">Alberta</strain>
        <tissue evidence="1">Whole body</tissue>
    </source>
</reference>
<dbReference type="Proteomes" id="UP000215335">
    <property type="component" value="Unassembled WGS sequence"/>
</dbReference>